<reference evidence="2 3" key="1">
    <citation type="journal article" date="2019" name="Genome Biol. Evol.">
        <title>Insights into the evolution of the New World diploid cottons (Gossypium, subgenus Houzingenia) based on genome sequencing.</title>
        <authorList>
            <person name="Grover C.E."/>
            <person name="Arick M.A. 2nd"/>
            <person name="Thrash A."/>
            <person name="Conover J.L."/>
            <person name="Sanders W.S."/>
            <person name="Peterson D.G."/>
            <person name="Frelichowski J.E."/>
            <person name="Scheffler J.A."/>
            <person name="Scheffler B.E."/>
            <person name="Wendel J.F."/>
        </authorList>
    </citation>
    <scope>NUCLEOTIDE SEQUENCE [LARGE SCALE GENOMIC DNA]</scope>
    <source>
        <strain evidence="2">6</strain>
        <tissue evidence="2">Leaf</tissue>
    </source>
</reference>
<comment type="caution">
    <text evidence="2">The sequence shown here is derived from an EMBL/GenBank/DDBJ whole genome shotgun (WGS) entry which is preliminary data.</text>
</comment>
<feature type="domain" description="HD-ZIP protein N-terminal" evidence="1">
    <location>
        <begin position="119"/>
        <end position="152"/>
    </location>
</feature>
<feature type="non-terminal residue" evidence="2">
    <location>
        <position position="1"/>
    </location>
</feature>
<dbReference type="AlphaFoldDB" id="A0A7J9INJ6"/>
<dbReference type="Pfam" id="PF04618">
    <property type="entry name" value="HD-ZIP_N"/>
    <property type="match status" value="1"/>
</dbReference>
<dbReference type="GO" id="GO:0005634">
    <property type="term" value="C:nucleus"/>
    <property type="evidence" value="ECO:0007669"/>
    <property type="project" value="InterPro"/>
</dbReference>
<protein>
    <recommendedName>
        <fullName evidence="1">HD-ZIP protein N-terminal domain-containing protein</fullName>
    </recommendedName>
</protein>
<accession>A0A7J9INJ6</accession>
<sequence length="286" mass="32674">PSLHKRDETNDPRLLPSLSILQRFKSFNLYSYKSQQPFTSTTTTTEILDFGVDFHISFQQQTSETETTPEPVPTHLDRSLSVLQRLKFVTFLGSQITMSISSRIDILWGYLDLETDLLEELRRGLDVNCLPLVVMADETEEKATVSSPNSALLMDFEIRNEMGQRTNELRSRPQGALPCDTENLRNVSKEHCKVVTLRSGKTLESKEFEAENEPYVIQNREKIQLNDEIPALQKFALATSVEIVSQQSSPEKSTSKTKKQEVQFKKFLDVLKQLHINIPLVEALEQ</sequence>
<evidence type="ECO:0000313" key="2">
    <source>
        <dbReference type="EMBL" id="MBA0823729.1"/>
    </source>
</evidence>
<name>A0A7J9INJ6_9ROSI</name>
<dbReference type="Proteomes" id="UP000593575">
    <property type="component" value="Unassembled WGS sequence"/>
</dbReference>
<evidence type="ECO:0000313" key="3">
    <source>
        <dbReference type="Proteomes" id="UP000593575"/>
    </source>
</evidence>
<evidence type="ECO:0000259" key="1">
    <source>
        <dbReference type="Pfam" id="PF04618"/>
    </source>
</evidence>
<dbReference type="EMBL" id="JABFAE010000002">
    <property type="protein sequence ID" value="MBA0823729.1"/>
    <property type="molecule type" value="Genomic_DNA"/>
</dbReference>
<dbReference type="InterPro" id="IPR006712">
    <property type="entry name" value="HD-ZIP_N"/>
</dbReference>
<organism evidence="2 3">
    <name type="scientific">Gossypium armourianum</name>
    <dbReference type="NCBI Taxonomy" id="34283"/>
    <lineage>
        <taxon>Eukaryota</taxon>
        <taxon>Viridiplantae</taxon>
        <taxon>Streptophyta</taxon>
        <taxon>Embryophyta</taxon>
        <taxon>Tracheophyta</taxon>
        <taxon>Spermatophyta</taxon>
        <taxon>Magnoliopsida</taxon>
        <taxon>eudicotyledons</taxon>
        <taxon>Gunneridae</taxon>
        <taxon>Pentapetalae</taxon>
        <taxon>rosids</taxon>
        <taxon>malvids</taxon>
        <taxon>Malvales</taxon>
        <taxon>Malvaceae</taxon>
        <taxon>Malvoideae</taxon>
        <taxon>Gossypium</taxon>
    </lineage>
</organism>
<proteinExistence type="predicted"/>
<gene>
    <name evidence="2" type="ORF">Goarm_020439</name>
</gene>
<feature type="non-terminal residue" evidence="2">
    <location>
        <position position="286"/>
    </location>
</feature>
<keyword evidence="3" id="KW-1185">Reference proteome</keyword>